<evidence type="ECO:0000256" key="1">
    <source>
        <dbReference type="ARBA" id="ARBA00004162"/>
    </source>
</evidence>
<keyword evidence="5 11" id="KW-0812">Transmembrane</keyword>
<dbReference type="Proteomes" id="UP000215896">
    <property type="component" value="Unassembled WGS sequence"/>
</dbReference>
<evidence type="ECO:0000313" key="13">
    <source>
        <dbReference type="Proteomes" id="UP000215896"/>
    </source>
</evidence>
<feature type="region of interest" description="Disordered" evidence="10">
    <location>
        <begin position="88"/>
        <end position="153"/>
    </location>
</feature>
<comment type="similarity">
    <text evidence="2">Belongs to the YajC family.</text>
</comment>
<evidence type="ECO:0000256" key="7">
    <source>
        <dbReference type="ARBA" id="ARBA00022989"/>
    </source>
</evidence>
<keyword evidence="8" id="KW-0811">Translocation</keyword>
<dbReference type="RefSeq" id="WP_094405111.1">
    <property type="nucleotide sequence ID" value="NZ_NMVO01000008.1"/>
</dbReference>
<keyword evidence="13" id="KW-1185">Reference proteome</keyword>
<reference evidence="12 13" key="1">
    <citation type="submission" date="2017-07" db="EMBL/GenBank/DDBJ databases">
        <title>Draft whole genome sequences of clinical Proprionibacteriaceae strains.</title>
        <authorList>
            <person name="Bernier A.-M."/>
            <person name="Bernard K."/>
            <person name="Domingo M.-C."/>
        </authorList>
    </citation>
    <scope>NUCLEOTIDE SEQUENCE [LARGE SCALE GENOMIC DNA]</scope>
    <source>
        <strain evidence="12 13">NML 030167</strain>
    </source>
</reference>
<keyword evidence="3" id="KW-0813">Transport</keyword>
<evidence type="ECO:0000313" key="12">
    <source>
        <dbReference type="EMBL" id="OYO15895.1"/>
    </source>
</evidence>
<evidence type="ECO:0000256" key="11">
    <source>
        <dbReference type="SAM" id="Phobius"/>
    </source>
</evidence>
<comment type="caution">
    <text evidence="12">The sequence shown here is derived from an EMBL/GenBank/DDBJ whole genome shotgun (WGS) entry which is preliminary data.</text>
</comment>
<evidence type="ECO:0000256" key="9">
    <source>
        <dbReference type="ARBA" id="ARBA00023136"/>
    </source>
</evidence>
<gene>
    <name evidence="12" type="primary">yajC</name>
    <name evidence="12" type="ORF">CGZ94_06165</name>
</gene>
<keyword evidence="7 11" id="KW-1133">Transmembrane helix</keyword>
<feature type="compositionally biased region" description="Basic and acidic residues" evidence="10">
    <location>
        <begin position="117"/>
        <end position="144"/>
    </location>
</feature>
<accession>A0A255GJ90</accession>
<evidence type="ECO:0000256" key="10">
    <source>
        <dbReference type="SAM" id="MobiDB-lite"/>
    </source>
</evidence>
<feature type="transmembrane region" description="Helical" evidence="11">
    <location>
        <begin position="6"/>
        <end position="24"/>
    </location>
</feature>
<dbReference type="GO" id="GO:0005886">
    <property type="term" value="C:plasma membrane"/>
    <property type="evidence" value="ECO:0007669"/>
    <property type="project" value="UniProtKB-SubCell"/>
</dbReference>
<dbReference type="AlphaFoldDB" id="A0A255GJ90"/>
<dbReference type="InterPro" id="IPR003849">
    <property type="entry name" value="Preprotein_translocase_YajC"/>
</dbReference>
<name>A0A255GJ90_9ACTN</name>
<dbReference type="GO" id="GO:0015031">
    <property type="term" value="P:protein transport"/>
    <property type="evidence" value="ECO:0007669"/>
    <property type="project" value="UniProtKB-KW"/>
</dbReference>
<dbReference type="OrthoDB" id="3711957at2"/>
<protein>
    <submittedName>
        <fullName evidence="12">Preprotein translocase subunit YajC</fullName>
    </submittedName>
</protein>
<keyword evidence="6" id="KW-0653">Protein transport</keyword>
<proteinExistence type="inferred from homology"/>
<dbReference type="PRINTS" id="PR01853">
    <property type="entry name" value="YAJCTRNLCASE"/>
</dbReference>
<organism evidence="12 13">
    <name type="scientific">Enemella evansiae</name>
    <dbReference type="NCBI Taxonomy" id="2016499"/>
    <lineage>
        <taxon>Bacteria</taxon>
        <taxon>Bacillati</taxon>
        <taxon>Actinomycetota</taxon>
        <taxon>Actinomycetes</taxon>
        <taxon>Propionibacteriales</taxon>
        <taxon>Propionibacteriaceae</taxon>
        <taxon>Enemella</taxon>
    </lineage>
</organism>
<sequence>MQGNTLTTGILVVAMVAVFYFLMIRPQRRRQQEQQKMQKQMQAGTRVMLSSGLYATVVSVGDKQAVVELAPGVQVTVLKQVIMQVVTPDSPYAEEGSTPAVGGATSAEPDPTDSEPTDFKPYRPKSDESGADERDLGPDDKPDSDGPDPNTKA</sequence>
<keyword evidence="9 11" id="KW-0472">Membrane</keyword>
<dbReference type="NCBIfam" id="TIGR00739">
    <property type="entry name" value="yajC"/>
    <property type="match status" value="1"/>
</dbReference>
<evidence type="ECO:0000256" key="4">
    <source>
        <dbReference type="ARBA" id="ARBA00022475"/>
    </source>
</evidence>
<dbReference type="PANTHER" id="PTHR33909:SF1">
    <property type="entry name" value="SEC TRANSLOCON ACCESSORY COMPLEX SUBUNIT YAJC"/>
    <property type="match status" value="1"/>
</dbReference>
<evidence type="ECO:0000256" key="6">
    <source>
        <dbReference type="ARBA" id="ARBA00022927"/>
    </source>
</evidence>
<comment type="subcellular location">
    <subcellularLocation>
        <location evidence="1">Cell membrane</location>
        <topology evidence="1">Single-pass membrane protein</topology>
    </subcellularLocation>
</comment>
<evidence type="ECO:0000256" key="2">
    <source>
        <dbReference type="ARBA" id="ARBA00006742"/>
    </source>
</evidence>
<evidence type="ECO:0000256" key="3">
    <source>
        <dbReference type="ARBA" id="ARBA00022448"/>
    </source>
</evidence>
<evidence type="ECO:0000256" key="5">
    <source>
        <dbReference type="ARBA" id="ARBA00022692"/>
    </source>
</evidence>
<evidence type="ECO:0000256" key="8">
    <source>
        <dbReference type="ARBA" id="ARBA00023010"/>
    </source>
</evidence>
<dbReference type="EMBL" id="NMVO01000008">
    <property type="protein sequence ID" value="OYO15895.1"/>
    <property type="molecule type" value="Genomic_DNA"/>
</dbReference>
<dbReference type="PANTHER" id="PTHR33909">
    <property type="entry name" value="SEC TRANSLOCON ACCESSORY COMPLEX SUBUNIT YAJC"/>
    <property type="match status" value="1"/>
</dbReference>
<dbReference type="Pfam" id="PF02699">
    <property type="entry name" value="YajC"/>
    <property type="match status" value="1"/>
</dbReference>
<keyword evidence="4" id="KW-1003">Cell membrane</keyword>
<dbReference type="SMART" id="SM01323">
    <property type="entry name" value="YajC"/>
    <property type="match status" value="1"/>
</dbReference>